<keyword evidence="5" id="KW-0862">Zinc</keyword>
<evidence type="ECO:0000256" key="5">
    <source>
        <dbReference type="ARBA" id="ARBA00022833"/>
    </source>
</evidence>
<keyword evidence="10" id="KW-1185">Reference proteome</keyword>
<dbReference type="PANTHER" id="PTHR11040:SF211">
    <property type="entry name" value="ZINC TRANSPORTER ZIP11"/>
    <property type="match status" value="1"/>
</dbReference>
<evidence type="ECO:0000256" key="1">
    <source>
        <dbReference type="ARBA" id="ARBA00004651"/>
    </source>
</evidence>
<name>A0ABS6EEL4_9CLOT</name>
<feature type="transmembrane region" description="Helical" evidence="8">
    <location>
        <begin position="68"/>
        <end position="89"/>
    </location>
</feature>
<protein>
    <submittedName>
        <fullName evidence="9">ZIP family metal transporter</fullName>
    </submittedName>
</protein>
<comment type="similarity">
    <text evidence="2">Belongs to the ZIP transporter (TC 2.A.5) family.</text>
</comment>
<reference evidence="9 10" key="1">
    <citation type="submission" date="2021-06" db="EMBL/GenBank/DDBJ databases">
        <authorList>
            <person name="Sun Q."/>
            <person name="Li D."/>
        </authorList>
    </citation>
    <scope>NUCLEOTIDE SEQUENCE [LARGE SCALE GENOMIC DNA]</scope>
    <source>
        <strain evidence="9 10">MSJ-11</strain>
    </source>
</reference>
<feature type="transmembrane region" description="Helical" evidence="8">
    <location>
        <begin position="41"/>
        <end position="62"/>
    </location>
</feature>
<sequence>MVVSTVFIGLIGCIFAGMATALGALPIFFTKEISHKHLDGLLGFAAGVMLAATCFSLIVPSIEYGGGGLNAVILTSAGILSGGIMLDLIDRYAPHEHLLFRDKEKSVSSSLSKVWLFIIAITIHNFPEGLAVGVGFGSGNVYDGISLALGIGLQNIPEGLAVALALKRENYSNRKAFNIALLTGLVEPIGGIIGMLMIKISKPMLPFILALAAGAMLFVISDEIIPETHEHGFERIATYGLLFGFVIMMILDVTLG</sequence>
<feature type="transmembrane region" description="Helical" evidence="8">
    <location>
        <begin position="178"/>
        <end position="198"/>
    </location>
</feature>
<evidence type="ECO:0000313" key="9">
    <source>
        <dbReference type="EMBL" id="MBU5482829.1"/>
    </source>
</evidence>
<dbReference type="EMBL" id="JAHLQF010000001">
    <property type="protein sequence ID" value="MBU5482829.1"/>
    <property type="molecule type" value="Genomic_DNA"/>
</dbReference>
<comment type="subcellular location">
    <subcellularLocation>
        <location evidence="1">Cell membrane</location>
        <topology evidence="1">Multi-pass membrane protein</topology>
    </subcellularLocation>
</comment>
<accession>A0ABS6EEL4</accession>
<feature type="transmembrane region" description="Helical" evidence="8">
    <location>
        <begin position="110"/>
        <end position="127"/>
    </location>
</feature>
<evidence type="ECO:0000256" key="6">
    <source>
        <dbReference type="ARBA" id="ARBA00022989"/>
    </source>
</evidence>
<organism evidence="9 10">
    <name type="scientific">Clostridium mobile</name>
    <dbReference type="NCBI Taxonomy" id="2841512"/>
    <lineage>
        <taxon>Bacteria</taxon>
        <taxon>Bacillati</taxon>
        <taxon>Bacillota</taxon>
        <taxon>Clostridia</taxon>
        <taxon>Eubacteriales</taxon>
        <taxon>Clostridiaceae</taxon>
        <taxon>Clostridium</taxon>
    </lineage>
</organism>
<comment type="caution">
    <text evidence="9">The sequence shown here is derived from an EMBL/GenBank/DDBJ whole genome shotgun (WGS) entry which is preliminary data.</text>
</comment>
<keyword evidence="7 8" id="KW-0472">Membrane</keyword>
<evidence type="ECO:0000256" key="2">
    <source>
        <dbReference type="ARBA" id="ARBA00006939"/>
    </source>
</evidence>
<dbReference type="Pfam" id="PF02535">
    <property type="entry name" value="Zip"/>
    <property type="match status" value="1"/>
</dbReference>
<evidence type="ECO:0000256" key="3">
    <source>
        <dbReference type="ARBA" id="ARBA00022475"/>
    </source>
</evidence>
<keyword evidence="4 8" id="KW-0812">Transmembrane</keyword>
<proteinExistence type="inferred from homology"/>
<evidence type="ECO:0000256" key="4">
    <source>
        <dbReference type="ARBA" id="ARBA00022692"/>
    </source>
</evidence>
<feature type="transmembrane region" description="Helical" evidence="8">
    <location>
        <begin position="6"/>
        <end position="29"/>
    </location>
</feature>
<feature type="transmembrane region" description="Helical" evidence="8">
    <location>
        <begin position="236"/>
        <end position="255"/>
    </location>
</feature>
<evidence type="ECO:0000256" key="8">
    <source>
        <dbReference type="SAM" id="Phobius"/>
    </source>
</evidence>
<keyword evidence="6 8" id="KW-1133">Transmembrane helix</keyword>
<dbReference type="Proteomes" id="UP000726170">
    <property type="component" value="Unassembled WGS sequence"/>
</dbReference>
<keyword evidence="3" id="KW-1003">Cell membrane</keyword>
<gene>
    <name evidence="9" type="ORF">KQI86_00740</name>
</gene>
<feature type="transmembrane region" description="Helical" evidence="8">
    <location>
        <begin position="204"/>
        <end position="224"/>
    </location>
</feature>
<evidence type="ECO:0000313" key="10">
    <source>
        <dbReference type="Proteomes" id="UP000726170"/>
    </source>
</evidence>
<dbReference type="InterPro" id="IPR003689">
    <property type="entry name" value="ZIP"/>
</dbReference>
<evidence type="ECO:0000256" key="7">
    <source>
        <dbReference type="ARBA" id="ARBA00023136"/>
    </source>
</evidence>
<dbReference type="PANTHER" id="PTHR11040">
    <property type="entry name" value="ZINC/IRON TRANSPORTER"/>
    <property type="match status" value="1"/>
</dbReference>